<feature type="region of interest" description="Disordered" evidence="1">
    <location>
        <begin position="165"/>
        <end position="217"/>
    </location>
</feature>
<evidence type="ECO:0000313" key="3">
    <source>
        <dbReference type="Proteomes" id="UP001363151"/>
    </source>
</evidence>
<proteinExistence type="predicted"/>
<name>A0ABR1G9Z3_AURAN</name>
<gene>
    <name evidence="2" type="ORF">SO694_00005021</name>
</gene>
<evidence type="ECO:0000256" key="1">
    <source>
        <dbReference type="SAM" id="MobiDB-lite"/>
    </source>
</evidence>
<keyword evidence="3" id="KW-1185">Reference proteome</keyword>
<organism evidence="2 3">
    <name type="scientific">Aureococcus anophagefferens</name>
    <name type="common">Harmful bloom alga</name>
    <dbReference type="NCBI Taxonomy" id="44056"/>
    <lineage>
        <taxon>Eukaryota</taxon>
        <taxon>Sar</taxon>
        <taxon>Stramenopiles</taxon>
        <taxon>Ochrophyta</taxon>
        <taxon>Pelagophyceae</taxon>
        <taxon>Pelagomonadales</taxon>
        <taxon>Pelagomonadaceae</taxon>
        <taxon>Aureococcus</taxon>
    </lineage>
</organism>
<feature type="compositionally biased region" description="Basic and acidic residues" evidence="1">
    <location>
        <begin position="172"/>
        <end position="188"/>
    </location>
</feature>
<dbReference type="Proteomes" id="UP001363151">
    <property type="component" value="Unassembled WGS sequence"/>
</dbReference>
<dbReference type="EMBL" id="JBBJCI010000039">
    <property type="protein sequence ID" value="KAK7249817.1"/>
    <property type="molecule type" value="Genomic_DNA"/>
</dbReference>
<feature type="compositionally biased region" description="Low complexity" evidence="1">
    <location>
        <begin position="189"/>
        <end position="204"/>
    </location>
</feature>
<sequence>MAAWEPPINPFTGSPETPDARLPPSLRPRMGKGRAYVLLAVDAHGEWRGTGAACDTPAAAEQAWLAQRGRGCALLRLGASGWEVLRARGPRRRARPRRGPHGRVGLVRETGPRREAARERREAVARAALERRRPRARRPEVHGVAADGEAEVAEEPRCVVADADADGDAFPEEGRERPARGGAARDTRTTAQAPGAATWTTATRGARRGFHSQSRPT</sequence>
<reference evidence="2 3" key="1">
    <citation type="submission" date="2024-03" db="EMBL/GenBank/DDBJ databases">
        <title>Aureococcus anophagefferens CCMP1851 and Kratosvirus quantuckense: Draft genome of a second virus-susceptible host strain in the model system.</title>
        <authorList>
            <person name="Chase E."/>
            <person name="Truchon A.R."/>
            <person name="Schepens W."/>
            <person name="Wilhelm S.W."/>
        </authorList>
    </citation>
    <scope>NUCLEOTIDE SEQUENCE [LARGE SCALE GENOMIC DNA]</scope>
    <source>
        <strain evidence="2 3">CCMP1851</strain>
    </source>
</reference>
<accession>A0ABR1G9Z3</accession>
<protein>
    <submittedName>
        <fullName evidence="2">Uncharacterized protein</fullName>
    </submittedName>
</protein>
<feature type="region of interest" description="Disordered" evidence="1">
    <location>
        <begin position="1"/>
        <end position="28"/>
    </location>
</feature>
<evidence type="ECO:0000313" key="2">
    <source>
        <dbReference type="EMBL" id="KAK7249817.1"/>
    </source>
</evidence>
<comment type="caution">
    <text evidence="2">The sequence shown here is derived from an EMBL/GenBank/DDBJ whole genome shotgun (WGS) entry which is preliminary data.</text>
</comment>